<accession>A0AAQ3UAB2</accession>
<evidence type="ECO:0000313" key="2">
    <source>
        <dbReference type="EMBL" id="WVZ88036.1"/>
    </source>
</evidence>
<feature type="compositionally biased region" description="Low complexity" evidence="1">
    <location>
        <begin position="41"/>
        <end position="56"/>
    </location>
</feature>
<feature type="compositionally biased region" description="Pro residues" evidence="1">
    <location>
        <begin position="186"/>
        <end position="200"/>
    </location>
</feature>
<proteinExistence type="predicted"/>
<dbReference type="EMBL" id="CP144752">
    <property type="protein sequence ID" value="WVZ88036.1"/>
    <property type="molecule type" value="Genomic_DNA"/>
</dbReference>
<feature type="region of interest" description="Disordered" evidence="1">
    <location>
        <begin position="1"/>
        <end position="56"/>
    </location>
</feature>
<dbReference type="AlphaFoldDB" id="A0AAQ3UAB2"/>
<dbReference type="Proteomes" id="UP001341281">
    <property type="component" value="Chromosome 08"/>
</dbReference>
<gene>
    <name evidence="2" type="ORF">U9M48_034596</name>
</gene>
<keyword evidence="3" id="KW-1185">Reference proteome</keyword>
<name>A0AAQ3UAB2_PASNO</name>
<sequence>MPLPTHPASRARSTARPPPRPRGTAARPRRAQRGEGEHTASGSGVQGRSSSGGCSYRSISDVRLAQPILMGKRPQLGSRLPDPGAATTKNVPARLGCSYVLTPQLHPGAAAGTPNLCRHDLARTVARRVLLRPSSRSLELAPRLLACWTAAPSFDPLPNRCCLLGRSPAARPHPVYCHALPPGMGPPPPSSPWRRPPPASPIAGTGSLADQSTLSFPLSYWHDQTRSNFINDVLYNEVTIKFTLT</sequence>
<evidence type="ECO:0000313" key="3">
    <source>
        <dbReference type="Proteomes" id="UP001341281"/>
    </source>
</evidence>
<evidence type="ECO:0000256" key="1">
    <source>
        <dbReference type="SAM" id="MobiDB-lite"/>
    </source>
</evidence>
<reference evidence="2 3" key="1">
    <citation type="submission" date="2024-02" db="EMBL/GenBank/DDBJ databases">
        <title>High-quality chromosome-scale genome assembly of Pensacola bahiagrass (Paspalum notatum Flugge var. saurae).</title>
        <authorList>
            <person name="Vega J.M."/>
            <person name="Podio M."/>
            <person name="Orjuela J."/>
            <person name="Siena L.A."/>
            <person name="Pessino S.C."/>
            <person name="Combes M.C."/>
            <person name="Mariac C."/>
            <person name="Albertini E."/>
            <person name="Pupilli F."/>
            <person name="Ortiz J.P.A."/>
            <person name="Leblanc O."/>
        </authorList>
    </citation>
    <scope>NUCLEOTIDE SEQUENCE [LARGE SCALE GENOMIC DNA]</scope>
    <source>
        <strain evidence="2">R1</strain>
        <tissue evidence="2">Leaf</tissue>
    </source>
</reference>
<organism evidence="2 3">
    <name type="scientific">Paspalum notatum var. saurae</name>
    <dbReference type="NCBI Taxonomy" id="547442"/>
    <lineage>
        <taxon>Eukaryota</taxon>
        <taxon>Viridiplantae</taxon>
        <taxon>Streptophyta</taxon>
        <taxon>Embryophyta</taxon>
        <taxon>Tracheophyta</taxon>
        <taxon>Spermatophyta</taxon>
        <taxon>Magnoliopsida</taxon>
        <taxon>Liliopsida</taxon>
        <taxon>Poales</taxon>
        <taxon>Poaceae</taxon>
        <taxon>PACMAD clade</taxon>
        <taxon>Panicoideae</taxon>
        <taxon>Andropogonodae</taxon>
        <taxon>Paspaleae</taxon>
        <taxon>Paspalinae</taxon>
        <taxon>Paspalum</taxon>
    </lineage>
</organism>
<feature type="region of interest" description="Disordered" evidence="1">
    <location>
        <begin position="186"/>
        <end position="206"/>
    </location>
</feature>
<protein>
    <submittedName>
        <fullName evidence="2">Uncharacterized protein</fullName>
    </submittedName>
</protein>